<reference evidence="3" key="1">
    <citation type="submission" date="2010-08" db="EMBL/GenBank/DDBJ databases">
        <authorList>
            <consortium name="Caenorhabditis japonica Sequencing Consortium"/>
            <person name="Wilson R.K."/>
        </authorList>
    </citation>
    <scope>NUCLEOTIDE SEQUENCE [LARGE SCALE GENOMIC DNA]</scope>
    <source>
        <strain evidence="3">DF5081</strain>
    </source>
</reference>
<protein>
    <submittedName>
        <fullName evidence="2">Uncharacterized protein</fullName>
    </submittedName>
</protein>
<evidence type="ECO:0000313" key="2">
    <source>
        <dbReference type="EnsemblMetazoa" id="CJA39717.1"/>
    </source>
</evidence>
<dbReference type="EnsemblMetazoa" id="CJA39717.1">
    <property type="protein sequence ID" value="CJA39717.1"/>
    <property type="gene ID" value="WBGene00215564"/>
</dbReference>
<keyword evidence="3" id="KW-1185">Reference proteome</keyword>
<evidence type="ECO:0000313" key="3">
    <source>
        <dbReference type="Proteomes" id="UP000005237"/>
    </source>
</evidence>
<feature type="region of interest" description="Disordered" evidence="1">
    <location>
        <begin position="1"/>
        <end position="47"/>
    </location>
</feature>
<name>A0A8R1IQ89_CAEJA</name>
<evidence type="ECO:0000256" key="1">
    <source>
        <dbReference type="SAM" id="MobiDB-lite"/>
    </source>
</evidence>
<reference evidence="2" key="2">
    <citation type="submission" date="2022-06" db="UniProtKB">
        <authorList>
            <consortium name="EnsemblMetazoa"/>
        </authorList>
    </citation>
    <scope>IDENTIFICATION</scope>
    <source>
        <strain evidence="2">DF5081</strain>
    </source>
</reference>
<feature type="compositionally biased region" description="Basic and acidic residues" evidence="1">
    <location>
        <begin position="87"/>
        <end position="100"/>
    </location>
</feature>
<feature type="compositionally biased region" description="Basic residues" evidence="1">
    <location>
        <begin position="65"/>
        <end position="80"/>
    </location>
</feature>
<feature type="region of interest" description="Disordered" evidence="1">
    <location>
        <begin position="65"/>
        <end position="100"/>
    </location>
</feature>
<accession>A0A8R1IQ89</accession>
<proteinExistence type="predicted"/>
<organism evidence="2 3">
    <name type="scientific">Caenorhabditis japonica</name>
    <dbReference type="NCBI Taxonomy" id="281687"/>
    <lineage>
        <taxon>Eukaryota</taxon>
        <taxon>Metazoa</taxon>
        <taxon>Ecdysozoa</taxon>
        <taxon>Nematoda</taxon>
        <taxon>Chromadorea</taxon>
        <taxon>Rhabditida</taxon>
        <taxon>Rhabditina</taxon>
        <taxon>Rhabditomorpha</taxon>
        <taxon>Rhabditoidea</taxon>
        <taxon>Rhabditidae</taxon>
        <taxon>Peloderinae</taxon>
        <taxon>Caenorhabditis</taxon>
    </lineage>
</organism>
<dbReference type="Proteomes" id="UP000005237">
    <property type="component" value="Unassembled WGS sequence"/>
</dbReference>
<sequence>MKSQKATDLPKLSHFPGIRPIPKIALPQPNSKRRHSPHIRNSLVQPGPATIQRAAHGTARNVLSHHKTPLPHSRALRKSQHSQNEAVDSKIDGGDRTQQT</sequence>
<dbReference type="AlphaFoldDB" id="A0A8R1IQ89"/>